<dbReference type="AlphaFoldDB" id="A0A3P7NIN8"/>
<evidence type="ECO:0000313" key="1">
    <source>
        <dbReference type="EMBL" id="VDN42634.1"/>
    </source>
</evidence>
<dbReference type="EMBL" id="UYRU01105210">
    <property type="protein sequence ID" value="VDN42634.1"/>
    <property type="molecule type" value="Genomic_DNA"/>
</dbReference>
<proteinExistence type="predicted"/>
<gene>
    <name evidence="1" type="ORF">DILT_LOCUS18874</name>
</gene>
<organism evidence="1 2">
    <name type="scientific">Dibothriocephalus latus</name>
    <name type="common">Fish tapeworm</name>
    <name type="synonym">Diphyllobothrium latum</name>
    <dbReference type="NCBI Taxonomy" id="60516"/>
    <lineage>
        <taxon>Eukaryota</taxon>
        <taxon>Metazoa</taxon>
        <taxon>Spiralia</taxon>
        <taxon>Lophotrochozoa</taxon>
        <taxon>Platyhelminthes</taxon>
        <taxon>Cestoda</taxon>
        <taxon>Eucestoda</taxon>
        <taxon>Diphyllobothriidea</taxon>
        <taxon>Diphyllobothriidae</taxon>
        <taxon>Dibothriocephalus</taxon>
    </lineage>
</organism>
<reference evidence="1 2" key="1">
    <citation type="submission" date="2018-11" db="EMBL/GenBank/DDBJ databases">
        <authorList>
            <consortium name="Pathogen Informatics"/>
        </authorList>
    </citation>
    <scope>NUCLEOTIDE SEQUENCE [LARGE SCALE GENOMIC DNA]</scope>
</reference>
<keyword evidence="2" id="KW-1185">Reference proteome</keyword>
<accession>A0A3P7NIN8</accession>
<protein>
    <submittedName>
        <fullName evidence="1">Uncharacterized protein</fullName>
    </submittedName>
</protein>
<evidence type="ECO:0000313" key="2">
    <source>
        <dbReference type="Proteomes" id="UP000281553"/>
    </source>
</evidence>
<dbReference type="Proteomes" id="UP000281553">
    <property type="component" value="Unassembled WGS sequence"/>
</dbReference>
<sequence length="179" mass="19813">MTEQRGREGLLRCSGLANSDDWSSALTCPVPLSAPTPPALHVFQTNAKVSELAAPPSLKLLQFNANVLELATAADHIKAQNRHFINFKRADWAAFIAECEAGIDGLPHPNFVYTVERAVRQLLLTAAGHHVPNGRIPLLRPNYPPEAVRLEREREREGEREVTYVRVMPMARVSANSMA</sequence>
<name>A0A3P7NIN8_DIBLA</name>